<keyword evidence="5 7" id="KW-1133">Transmembrane helix</keyword>
<evidence type="ECO:0000256" key="2">
    <source>
        <dbReference type="ARBA" id="ARBA00022448"/>
    </source>
</evidence>
<dbReference type="RefSeq" id="WP_242330751.1">
    <property type="nucleotide sequence ID" value="NZ_CP071872.1"/>
</dbReference>
<proteinExistence type="inferred from homology"/>
<dbReference type="EMBL" id="CP071872">
    <property type="protein sequence ID" value="UNM12150.1"/>
    <property type="molecule type" value="Genomic_DNA"/>
</dbReference>
<gene>
    <name evidence="10" type="ORF">J4032_11910</name>
</gene>
<feature type="transmembrane region" description="Helical" evidence="7">
    <location>
        <begin position="135"/>
        <end position="155"/>
    </location>
</feature>
<feature type="transmembrane region" description="Helical" evidence="7">
    <location>
        <begin position="35"/>
        <end position="62"/>
    </location>
</feature>
<feature type="transmembrane region" description="Helical" evidence="7">
    <location>
        <begin position="291"/>
        <end position="312"/>
    </location>
</feature>
<organism evidence="10 11">
    <name type="scientific">Streptomyces formicae</name>
    <dbReference type="NCBI Taxonomy" id="1616117"/>
    <lineage>
        <taxon>Bacteria</taxon>
        <taxon>Bacillati</taxon>
        <taxon>Actinomycetota</taxon>
        <taxon>Actinomycetes</taxon>
        <taxon>Kitasatosporales</taxon>
        <taxon>Streptomycetaceae</taxon>
        <taxon>Streptomyces</taxon>
    </lineage>
</organism>
<reference evidence="10 11" key="1">
    <citation type="submission" date="2021-03" db="EMBL/GenBank/DDBJ databases">
        <title>Complete genome of Streptomyces formicae strain 1H-GS9 (DSM 100524).</title>
        <authorList>
            <person name="Atanasov K.E."/>
            <person name="Altabella T."/>
            <person name="Ferrer A."/>
        </authorList>
    </citation>
    <scope>NUCLEOTIDE SEQUENCE [LARGE SCALE GENOMIC DNA]</scope>
    <source>
        <strain evidence="10 11">1H-GS9</strain>
    </source>
</reference>
<evidence type="ECO:0000313" key="11">
    <source>
        <dbReference type="Proteomes" id="UP000828924"/>
    </source>
</evidence>
<dbReference type="Gene3D" id="1.10.3720.10">
    <property type="entry name" value="MetI-like"/>
    <property type="match status" value="1"/>
</dbReference>
<feature type="domain" description="ABC transmembrane type-1" evidence="9">
    <location>
        <begin position="98"/>
        <end position="313"/>
    </location>
</feature>
<evidence type="ECO:0000256" key="6">
    <source>
        <dbReference type="ARBA" id="ARBA00023136"/>
    </source>
</evidence>
<protein>
    <submittedName>
        <fullName evidence="10">Sugar ABC transporter permease</fullName>
    </submittedName>
</protein>
<evidence type="ECO:0000256" key="1">
    <source>
        <dbReference type="ARBA" id="ARBA00004651"/>
    </source>
</evidence>
<keyword evidence="2 7" id="KW-0813">Transport</keyword>
<evidence type="ECO:0000256" key="4">
    <source>
        <dbReference type="ARBA" id="ARBA00022692"/>
    </source>
</evidence>
<dbReference type="InterPro" id="IPR035906">
    <property type="entry name" value="MetI-like_sf"/>
</dbReference>
<accession>A0ABY3WKD7</accession>
<evidence type="ECO:0000256" key="5">
    <source>
        <dbReference type="ARBA" id="ARBA00022989"/>
    </source>
</evidence>
<feature type="region of interest" description="Disordered" evidence="8">
    <location>
        <begin position="1"/>
        <end position="29"/>
    </location>
</feature>
<dbReference type="Proteomes" id="UP000828924">
    <property type="component" value="Chromosome"/>
</dbReference>
<feature type="transmembrane region" description="Helical" evidence="7">
    <location>
        <begin position="183"/>
        <end position="205"/>
    </location>
</feature>
<evidence type="ECO:0000256" key="8">
    <source>
        <dbReference type="SAM" id="MobiDB-lite"/>
    </source>
</evidence>
<dbReference type="PANTHER" id="PTHR30193">
    <property type="entry name" value="ABC TRANSPORTER PERMEASE PROTEIN"/>
    <property type="match status" value="1"/>
</dbReference>
<feature type="transmembrane region" description="Helical" evidence="7">
    <location>
        <begin position="242"/>
        <end position="263"/>
    </location>
</feature>
<evidence type="ECO:0000256" key="3">
    <source>
        <dbReference type="ARBA" id="ARBA00022475"/>
    </source>
</evidence>
<dbReference type="InterPro" id="IPR000515">
    <property type="entry name" value="MetI-like"/>
</dbReference>
<keyword evidence="11" id="KW-1185">Reference proteome</keyword>
<comment type="subcellular location">
    <subcellularLocation>
        <location evidence="1 7">Cell membrane</location>
        <topology evidence="1 7">Multi-pass membrane protein</topology>
    </subcellularLocation>
</comment>
<comment type="similarity">
    <text evidence="7">Belongs to the binding-protein-dependent transport system permease family.</text>
</comment>
<dbReference type="PANTHER" id="PTHR30193:SF37">
    <property type="entry name" value="INNER MEMBRANE ABC TRANSPORTER PERMEASE PROTEIN YCJO"/>
    <property type="match status" value="1"/>
</dbReference>
<sequence>MAAPVLSPKAPSVTTARAREPQRGRTAGRRRRDALTGWVLISPALIHFVVFMVLPAAMALYFSFTDWNLRETAEWTGLENYRALLSDELRFPHFWPSVKVTLYFTVVSVPVALAVALTQAMLINSVRRGSNLFRLLLFLPVVTAEAAVGVIWRWLYDPQYGLLNTFLGLFGVPAQNWLNEADLVIPALVVIAAWQSGTAMIIYLAGLKGIPHSLYEAATIDGAGFWQRFRHVTIPQLRPTTFYLLVTHMIAALQVFGLVFTIFSAREIGGPEQSGLSFVLYLYLNAFRYDAMGAACAMSFILFVLIMIVTALQFRFVRQGND</sequence>
<keyword evidence="4 7" id="KW-0812">Transmembrane</keyword>
<evidence type="ECO:0000313" key="10">
    <source>
        <dbReference type="EMBL" id="UNM12150.1"/>
    </source>
</evidence>
<keyword evidence="3" id="KW-1003">Cell membrane</keyword>
<evidence type="ECO:0000259" key="9">
    <source>
        <dbReference type="PROSITE" id="PS50928"/>
    </source>
</evidence>
<dbReference type="SUPFAM" id="SSF161098">
    <property type="entry name" value="MetI-like"/>
    <property type="match status" value="1"/>
</dbReference>
<name>A0ABY3WKD7_9ACTN</name>
<keyword evidence="6 7" id="KW-0472">Membrane</keyword>
<dbReference type="Pfam" id="PF00528">
    <property type="entry name" value="BPD_transp_1"/>
    <property type="match status" value="1"/>
</dbReference>
<dbReference type="InterPro" id="IPR051393">
    <property type="entry name" value="ABC_transporter_permease"/>
</dbReference>
<dbReference type="CDD" id="cd06261">
    <property type="entry name" value="TM_PBP2"/>
    <property type="match status" value="1"/>
</dbReference>
<feature type="transmembrane region" description="Helical" evidence="7">
    <location>
        <begin position="100"/>
        <end position="123"/>
    </location>
</feature>
<evidence type="ECO:0000256" key="7">
    <source>
        <dbReference type="RuleBase" id="RU363032"/>
    </source>
</evidence>
<dbReference type="PROSITE" id="PS50928">
    <property type="entry name" value="ABC_TM1"/>
    <property type="match status" value="1"/>
</dbReference>